<dbReference type="CDD" id="cd00770">
    <property type="entry name" value="SerRS_core"/>
    <property type="match status" value="1"/>
</dbReference>
<dbReference type="GO" id="GO:0016260">
    <property type="term" value="P:selenocysteine biosynthetic process"/>
    <property type="evidence" value="ECO:0007669"/>
    <property type="project" value="UniProtKB-UniRule"/>
</dbReference>
<comment type="function">
    <text evidence="12">Catalyzes the attachment of serine to tRNA(Ser). Is also able to aminoacylate tRNA(Sec) with serine, to form the misacylated tRNA L-seryl-tRNA(Sec), which will be further converted into selenocysteinyl-tRNA(Sec).</text>
</comment>
<dbReference type="InterPro" id="IPR002317">
    <property type="entry name" value="Ser-tRNA-ligase_type_1"/>
</dbReference>
<dbReference type="InterPro" id="IPR006195">
    <property type="entry name" value="aa-tRNA-synth_II"/>
</dbReference>
<keyword evidence="15" id="KW-0175">Coiled coil</keyword>
<comment type="caution">
    <text evidence="12">Lacks conserved residue(s) required for the propagation of feature annotation.</text>
</comment>
<comment type="similarity">
    <text evidence="3 12">Belongs to the class-II aminoacyl-tRNA synthetase family. Type-1 seryl-tRNA synthetase subfamily.</text>
</comment>
<sequence length="424" mass="47040">MFDIRLIRENPDAFDSALARRGAAPEAAGLLELDTARRSLQTELNDMQSRRNALSKEIGQIRRQGGDAAEETRTVAEIKDEMTRTEERLSAVQEELEARLLRLPNMLDPSVPEGASEADNVEVRRHGTPRSFDFTPRDHVDLGTGLGAMDFEAAARLSGARFVVLKGQLARLERALGQFMLDLHTSEHGYQEIQTPALVRRPALVGTGQLPKFEEDLFHMDPDYYLIPTSEVTMTNLVREQILPRSALPLRMTALTQCFRAEAGAAGRDTRGMIRQHQFNKVEMVSIVAPEESDAELERMTGCAEAVLQKLGLPYRVVALCSGDVGFSARRTYDLEVWLPGQDTYREISSCSNCGDFQARRMEGRFRNDGEKGTSYVHTLNGSGVAVGRALVAVMENGQNEDGSITVPEVLRPYMGGCEVIRPQ</sequence>
<keyword evidence="9 12" id="KW-0030">Aminoacyl-tRNA synthetase</keyword>
<evidence type="ECO:0000256" key="2">
    <source>
        <dbReference type="ARBA" id="ARBA00005045"/>
    </source>
</evidence>
<feature type="domain" description="Aminoacyl-transfer RNA synthetases class-II family profile" evidence="16">
    <location>
        <begin position="171"/>
        <end position="408"/>
    </location>
</feature>
<comment type="subcellular location">
    <subcellularLocation>
        <location evidence="1 12">Cytoplasm</location>
    </subcellularLocation>
</comment>
<dbReference type="PRINTS" id="PR00981">
    <property type="entry name" value="TRNASYNTHSER"/>
</dbReference>
<dbReference type="AlphaFoldDB" id="A0A8J6YMQ6"/>
<dbReference type="GO" id="GO:0005737">
    <property type="term" value="C:cytoplasm"/>
    <property type="evidence" value="ECO:0007669"/>
    <property type="project" value="UniProtKB-SubCell"/>
</dbReference>
<dbReference type="SUPFAM" id="SSF55681">
    <property type="entry name" value="Class II aaRS and biotin synthetases"/>
    <property type="match status" value="1"/>
</dbReference>
<keyword evidence="4 12" id="KW-0963">Cytoplasm</keyword>
<dbReference type="SUPFAM" id="SSF46589">
    <property type="entry name" value="tRNA-binding arm"/>
    <property type="match status" value="1"/>
</dbReference>
<dbReference type="PANTHER" id="PTHR43697">
    <property type="entry name" value="SERYL-TRNA SYNTHETASE"/>
    <property type="match status" value="1"/>
</dbReference>
<feature type="binding site" evidence="13">
    <location>
        <position position="229"/>
    </location>
    <ligand>
        <name>L-serine</name>
        <dbReference type="ChEBI" id="CHEBI:33384"/>
    </ligand>
</feature>
<evidence type="ECO:0000256" key="10">
    <source>
        <dbReference type="ARBA" id="ARBA00047929"/>
    </source>
</evidence>
<dbReference type="InterPro" id="IPR002314">
    <property type="entry name" value="aa-tRNA-synt_IIb"/>
</dbReference>
<evidence type="ECO:0000256" key="1">
    <source>
        <dbReference type="ARBA" id="ARBA00004496"/>
    </source>
</evidence>
<gene>
    <name evidence="12 17" type="primary">serS</name>
    <name evidence="17" type="ORF">IHV25_00620</name>
</gene>
<reference evidence="17" key="1">
    <citation type="submission" date="2020-10" db="EMBL/GenBank/DDBJ databases">
        <title>Genome sequence of the unusual species of purple photosynthetic bacteria, Phaeovibrio sulfidiphilus DSM 23193, type strain.</title>
        <authorList>
            <person name="Kyndt J.A."/>
            <person name="Meyer T.E."/>
        </authorList>
    </citation>
    <scope>NUCLEOTIDE SEQUENCE</scope>
    <source>
        <strain evidence="17">DSM 23193</strain>
    </source>
</reference>
<keyword evidence="5 12" id="KW-0436">Ligase</keyword>
<evidence type="ECO:0000313" key="18">
    <source>
        <dbReference type="Proteomes" id="UP000631034"/>
    </source>
</evidence>
<dbReference type="NCBIfam" id="TIGR00414">
    <property type="entry name" value="serS"/>
    <property type="match status" value="1"/>
</dbReference>
<dbReference type="InterPro" id="IPR010978">
    <property type="entry name" value="tRNA-bd_arm"/>
</dbReference>
<dbReference type="Proteomes" id="UP000631034">
    <property type="component" value="Unassembled WGS sequence"/>
</dbReference>
<dbReference type="PIRSF" id="PIRSF001529">
    <property type="entry name" value="Ser-tRNA-synth_IIa"/>
    <property type="match status" value="1"/>
</dbReference>
<evidence type="ECO:0000256" key="15">
    <source>
        <dbReference type="SAM" id="Coils"/>
    </source>
</evidence>
<protein>
    <recommendedName>
        <fullName evidence="12">Serine--tRNA ligase</fullName>
        <ecNumber evidence="12">6.1.1.11</ecNumber>
    </recommendedName>
    <alternativeName>
        <fullName evidence="12">Seryl-tRNA synthetase</fullName>
        <shortName evidence="12">SerRS</shortName>
    </alternativeName>
    <alternativeName>
        <fullName evidence="12">Seryl-tRNA(Ser/Sec) synthetase</fullName>
    </alternativeName>
</protein>
<evidence type="ECO:0000256" key="7">
    <source>
        <dbReference type="ARBA" id="ARBA00022840"/>
    </source>
</evidence>
<dbReference type="GO" id="GO:0005524">
    <property type="term" value="F:ATP binding"/>
    <property type="evidence" value="ECO:0007669"/>
    <property type="project" value="UniProtKB-UniRule"/>
</dbReference>
<evidence type="ECO:0000256" key="4">
    <source>
        <dbReference type="ARBA" id="ARBA00022490"/>
    </source>
</evidence>
<dbReference type="InterPro" id="IPR015866">
    <property type="entry name" value="Ser-tRNA-synth_1_N"/>
</dbReference>
<keyword evidence="6 12" id="KW-0547">Nucleotide-binding</keyword>
<comment type="domain">
    <text evidence="12">Consists of two distinct domains, a catalytic core and a N-terminal extension that is involved in tRNA binding.</text>
</comment>
<feature type="binding site" evidence="12 14">
    <location>
        <begin position="260"/>
        <end position="262"/>
    </location>
    <ligand>
        <name>ATP</name>
        <dbReference type="ChEBI" id="CHEBI:30616"/>
    </ligand>
</feature>
<evidence type="ECO:0000256" key="11">
    <source>
        <dbReference type="ARBA" id="ARBA00048823"/>
    </source>
</evidence>
<feature type="binding site" evidence="12">
    <location>
        <position position="383"/>
    </location>
    <ligand>
        <name>L-serine</name>
        <dbReference type="ChEBI" id="CHEBI:33384"/>
    </ligand>
</feature>
<comment type="caution">
    <text evidence="17">The sequence shown here is derived from an EMBL/GenBank/DDBJ whole genome shotgun (WGS) entry which is preliminary data.</text>
</comment>
<evidence type="ECO:0000313" key="17">
    <source>
        <dbReference type="EMBL" id="MBE1236161.1"/>
    </source>
</evidence>
<dbReference type="PROSITE" id="PS50862">
    <property type="entry name" value="AA_TRNA_LIGASE_II"/>
    <property type="match status" value="1"/>
</dbReference>
<dbReference type="Pfam" id="PF02403">
    <property type="entry name" value="Seryl_tRNA_N"/>
    <property type="match status" value="1"/>
</dbReference>
<dbReference type="GO" id="GO:0004828">
    <property type="term" value="F:serine-tRNA ligase activity"/>
    <property type="evidence" value="ECO:0007669"/>
    <property type="project" value="UniProtKB-UniRule"/>
</dbReference>
<keyword evidence="18" id="KW-1185">Reference proteome</keyword>
<organism evidence="17 18">
    <name type="scientific">Phaeovibrio sulfidiphilus</name>
    <dbReference type="NCBI Taxonomy" id="1220600"/>
    <lineage>
        <taxon>Bacteria</taxon>
        <taxon>Pseudomonadati</taxon>
        <taxon>Pseudomonadota</taxon>
        <taxon>Alphaproteobacteria</taxon>
        <taxon>Rhodospirillales</taxon>
        <taxon>Rhodospirillaceae</taxon>
        <taxon>Phaeovibrio</taxon>
    </lineage>
</organism>
<keyword evidence="7 12" id="KW-0067">ATP-binding</keyword>
<feature type="coiled-coil region" evidence="15">
    <location>
        <begin position="30"/>
        <end position="99"/>
    </location>
</feature>
<dbReference type="Gene3D" id="3.30.930.10">
    <property type="entry name" value="Bira Bifunctional Protein, Domain 2"/>
    <property type="match status" value="1"/>
</dbReference>
<feature type="binding site" evidence="13">
    <location>
        <position position="260"/>
    </location>
    <ligand>
        <name>L-serine</name>
        <dbReference type="ChEBI" id="CHEBI:33384"/>
    </ligand>
</feature>
<dbReference type="UniPathway" id="UPA00906">
    <property type="reaction ID" value="UER00895"/>
</dbReference>
<evidence type="ECO:0000256" key="12">
    <source>
        <dbReference type="HAMAP-Rule" id="MF_00176"/>
    </source>
</evidence>
<evidence type="ECO:0000256" key="3">
    <source>
        <dbReference type="ARBA" id="ARBA00010728"/>
    </source>
</evidence>
<dbReference type="InterPro" id="IPR042103">
    <property type="entry name" value="SerRS_1_N_sf"/>
</dbReference>
<proteinExistence type="inferred from homology"/>
<dbReference type="InterPro" id="IPR045864">
    <property type="entry name" value="aa-tRNA-synth_II/BPL/LPL"/>
</dbReference>
<keyword evidence="8 12" id="KW-0648">Protein biosynthesis</keyword>
<feature type="binding site" evidence="13">
    <location>
        <position position="381"/>
    </location>
    <ligand>
        <name>L-serine</name>
        <dbReference type="ChEBI" id="CHEBI:33384"/>
    </ligand>
</feature>
<evidence type="ECO:0000256" key="8">
    <source>
        <dbReference type="ARBA" id="ARBA00022917"/>
    </source>
</evidence>
<evidence type="ECO:0000256" key="14">
    <source>
        <dbReference type="PIRSR" id="PIRSR001529-2"/>
    </source>
</evidence>
<evidence type="ECO:0000256" key="13">
    <source>
        <dbReference type="PIRSR" id="PIRSR001529-1"/>
    </source>
</evidence>
<evidence type="ECO:0000256" key="9">
    <source>
        <dbReference type="ARBA" id="ARBA00023146"/>
    </source>
</evidence>
<dbReference type="PANTHER" id="PTHR43697:SF1">
    <property type="entry name" value="SERINE--TRNA LIGASE"/>
    <property type="match status" value="1"/>
</dbReference>
<evidence type="ECO:0000256" key="5">
    <source>
        <dbReference type="ARBA" id="ARBA00022598"/>
    </source>
</evidence>
<accession>A0A8J6YMQ6</accession>
<dbReference type="EC" id="6.1.1.11" evidence="12"/>
<feature type="binding site" evidence="12 14">
    <location>
        <begin position="347"/>
        <end position="350"/>
    </location>
    <ligand>
        <name>ATP</name>
        <dbReference type="ChEBI" id="CHEBI:30616"/>
    </ligand>
</feature>
<comment type="pathway">
    <text evidence="2 12">Aminoacyl-tRNA biosynthesis; selenocysteinyl-tRNA(Sec) biosynthesis; L-seryl-tRNA(Sec) from L-serine and tRNA(Sec): step 1/1.</text>
</comment>
<dbReference type="HAMAP" id="MF_00176">
    <property type="entry name" value="Ser_tRNA_synth_type1"/>
    <property type="match status" value="1"/>
</dbReference>
<feature type="binding site" evidence="12">
    <location>
        <begin position="229"/>
        <end position="231"/>
    </location>
    <ligand>
        <name>L-serine</name>
        <dbReference type="ChEBI" id="CHEBI:33384"/>
    </ligand>
</feature>
<comment type="catalytic activity">
    <reaction evidence="10 12">
        <text>tRNA(Sec) + L-serine + ATP = L-seryl-tRNA(Sec) + AMP + diphosphate + H(+)</text>
        <dbReference type="Rhea" id="RHEA:42580"/>
        <dbReference type="Rhea" id="RHEA-COMP:9742"/>
        <dbReference type="Rhea" id="RHEA-COMP:10128"/>
        <dbReference type="ChEBI" id="CHEBI:15378"/>
        <dbReference type="ChEBI" id="CHEBI:30616"/>
        <dbReference type="ChEBI" id="CHEBI:33019"/>
        <dbReference type="ChEBI" id="CHEBI:33384"/>
        <dbReference type="ChEBI" id="CHEBI:78442"/>
        <dbReference type="ChEBI" id="CHEBI:78533"/>
        <dbReference type="ChEBI" id="CHEBI:456215"/>
        <dbReference type="EC" id="6.1.1.11"/>
    </reaction>
</comment>
<evidence type="ECO:0000256" key="6">
    <source>
        <dbReference type="ARBA" id="ARBA00022741"/>
    </source>
</evidence>
<comment type="subunit">
    <text evidence="12">Homodimer. The tRNA molecule binds across the dimer.</text>
</comment>
<feature type="binding site" evidence="12 13">
    <location>
        <position position="283"/>
    </location>
    <ligand>
        <name>L-serine</name>
        <dbReference type="ChEBI" id="CHEBI:33384"/>
    </ligand>
</feature>
<evidence type="ECO:0000259" key="16">
    <source>
        <dbReference type="PROSITE" id="PS50862"/>
    </source>
</evidence>
<dbReference type="GO" id="GO:0006434">
    <property type="term" value="P:seryl-tRNA aminoacylation"/>
    <property type="evidence" value="ECO:0007669"/>
    <property type="project" value="UniProtKB-UniRule"/>
</dbReference>
<dbReference type="EMBL" id="JACZHT010000001">
    <property type="protein sequence ID" value="MBE1236161.1"/>
    <property type="molecule type" value="Genomic_DNA"/>
</dbReference>
<dbReference type="Pfam" id="PF00587">
    <property type="entry name" value="tRNA-synt_2b"/>
    <property type="match status" value="1"/>
</dbReference>
<comment type="catalytic activity">
    <reaction evidence="11 12">
        <text>tRNA(Ser) + L-serine + ATP = L-seryl-tRNA(Ser) + AMP + diphosphate + H(+)</text>
        <dbReference type="Rhea" id="RHEA:12292"/>
        <dbReference type="Rhea" id="RHEA-COMP:9669"/>
        <dbReference type="Rhea" id="RHEA-COMP:9703"/>
        <dbReference type="ChEBI" id="CHEBI:15378"/>
        <dbReference type="ChEBI" id="CHEBI:30616"/>
        <dbReference type="ChEBI" id="CHEBI:33019"/>
        <dbReference type="ChEBI" id="CHEBI:33384"/>
        <dbReference type="ChEBI" id="CHEBI:78442"/>
        <dbReference type="ChEBI" id="CHEBI:78533"/>
        <dbReference type="ChEBI" id="CHEBI:456215"/>
        <dbReference type="EC" id="6.1.1.11"/>
    </reaction>
</comment>
<name>A0A8J6YMQ6_9PROT</name>
<dbReference type="InterPro" id="IPR033729">
    <property type="entry name" value="SerRS_core"/>
</dbReference>
<dbReference type="RefSeq" id="WP_192533040.1">
    <property type="nucleotide sequence ID" value="NZ_JACZHT010000001.1"/>
</dbReference>
<dbReference type="Gene3D" id="1.10.287.40">
    <property type="entry name" value="Serine-tRNA synthetase, tRNA binding domain"/>
    <property type="match status" value="1"/>
</dbReference>